<evidence type="ECO:0000313" key="1">
    <source>
        <dbReference type="EMBL" id="CDW57031.1"/>
    </source>
</evidence>
<accession>A0A077Z9X4</accession>
<dbReference type="OrthoDB" id="5917201at2759"/>
<name>A0A077Z9X4_TRITR</name>
<dbReference type="PANTHER" id="PTHR45913:SF22">
    <property type="entry name" value="SCAN BOX DOMAIN-CONTAINING PROTEIN"/>
    <property type="match status" value="1"/>
</dbReference>
<proteinExistence type="predicted"/>
<dbReference type="AlphaFoldDB" id="A0A077Z9X4"/>
<sequence length="240" mass="27229">MPNLSHRVEVYRKVGSEGQVLCVLVKIKLHVMRDAGYPPLHYINQSPLMKMANQNTWRKGPQCNFARDALSQFQSLTQVGNEAAISEARVKSYCKHLQALHDDFTRRFPDILSMVIPDWVINPLTNLDDEEISLQEQLLELQSNVELKARSSQGYQPFWLQKEVQGLYSGVWGVVKNLLICLPSSSLVEHAFSIVTDLVTKKCSRLQVVRPADVRLRVTSIELNIDKLVRSYPGEPSSSL</sequence>
<dbReference type="STRING" id="36087.A0A077Z9X4"/>
<dbReference type="EMBL" id="HG806108">
    <property type="protein sequence ID" value="CDW57031.1"/>
    <property type="molecule type" value="Genomic_DNA"/>
</dbReference>
<reference evidence="1" key="2">
    <citation type="submission" date="2014-03" db="EMBL/GenBank/DDBJ databases">
        <title>The whipworm genome and dual-species transcriptomics of an intimate host-pathogen interaction.</title>
        <authorList>
            <person name="Foth B.J."/>
            <person name="Tsai I.J."/>
            <person name="Reid A.J."/>
            <person name="Bancroft A.J."/>
            <person name="Nichol S."/>
            <person name="Tracey A."/>
            <person name="Holroyd N."/>
            <person name="Cotton J.A."/>
            <person name="Stanley E.J."/>
            <person name="Zarowiecki M."/>
            <person name="Liu J.Z."/>
            <person name="Huckvale T."/>
            <person name="Cooper P.J."/>
            <person name="Grencis R.K."/>
            <person name="Berriman M."/>
        </authorList>
    </citation>
    <scope>NUCLEOTIDE SEQUENCE [LARGE SCALE GENOMIC DNA]</scope>
</reference>
<evidence type="ECO:0000313" key="2">
    <source>
        <dbReference type="Proteomes" id="UP000030665"/>
    </source>
</evidence>
<keyword evidence="2" id="KW-1185">Reference proteome</keyword>
<protein>
    <submittedName>
        <fullName evidence="1">Uncharacterized protein</fullName>
    </submittedName>
</protein>
<organism evidence="1 2">
    <name type="scientific">Trichuris trichiura</name>
    <name type="common">Whipworm</name>
    <name type="synonym">Trichocephalus trichiurus</name>
    <dbReference type="NCBI Taxonomy" id="36087"/>
    <lineage>
        <taxon>Eukaryota</taxon>
        <taxon>Metazoa</taxon>
        <taxon>Ecdysozoa</taxon>
        <taxon>Nematoda</taxon>
        <taxon>Enoplea</taxon>
        <taxon>Dorylaimia</taxon>
        <taxon>Trichinellida</taxon>
        <taxon>Trichuridae</taxon>
        <taxon>Trichuris</taxon>
    </lineage>
</organism>
<dbReference type="Proteomes" id="UP000030665">
    <property type="component" value="Unassembled WGS sequence"/>
</dbReference>
<reference evidence="1" key="1">
    <citation type="submission" date="2014-01" db="EMBL/GenBank/DDBJ databases">
        <authorList>
            <person name="Aslett M."/>
        </authorList>
    </citation>
    <scope>NUCLEOTIDE SEQUENCE</scope>
</reference>
<gene>
    <name evidence="1" type="ORF">TTRE_0000531401</name>
</gene>
<dbReference type="PANTHER" id="PTHR45913">
    <property type="entry name" value="EPM2A-INTERACTING PROTEIN 1"/>
    <property type="match status" value="1"/>
</dbReference>